<name>A0A5J9VUK6_9POAL</name>
<evidence type="ECO:0000313" key="2">
    <source>
        <dbReference type="EMBL" id="TVU40102.1"/>
    </source>
</evidence>
<reference evidence="2 3" key="1">
    <citation type="journal article" date="2019" name="Sci. Rep.">
        <title>A high-quality genome of Eragrostis curvula grass provides insights into Poaceae evolution and supports new strategies to enhance forage quality.</title>
        <authorList>
            <person name="Carballo J."/>
            <person name="Santos B.A.C.M."/>
            <person name="Zappacosta D."/>
            <person name="Garbus I."/>
            <person name="Selva J.P."/>
            <person name="Gallo C.A."/>
            <person name="Diaz A."/>
            <person name="Albertini E."/>
            <person name="Caccamo M."/>
            <person name="Echenique V."/>
        </authorList>
    </citation>
    <scope>NUCLEOTIDE SEQUENCE [LARGE SCALE GENOMIC DNA]</scope>
    <source>
        <strain evidence="3">cv. Victoria</strain>
        <tissue evidence="2">Leaf</tissue>
    </source>
</reference>
<gene>
    <name evidence="2" type="ORF">EJB05_13551</name>
</gene>
<accession>A0A5J9VUK6</accession>
<protein>
    <recommendedName>
        <fullName evidence="4">LisH domain-containing protein</fullName>
    </recommendedName>
</protein>
<proteinExistence type="predicted"/>
<dbReference type="Proteomes" id="UP000324897">
    <property type="component" value="Chromosome 4"/>
</dbReference>
<dbReference type="OrthoDB" id="1939654at2759"/>
<organism evidence="2 3">
    <name type="scientific">Eragrostis curvula</name>
    <name type="common">weeping love grass</name>
    <dbReference type="NCBI Taxonomy" id="38414"/>
    <lineage>
        <taxon>Eukaryota</taxon>
        <taxon>Viridiplantae</taxon>
        <taxon>Streptophyta</taxon>
        <taxon>Embryophyta</taxon>
        <taxon>Tracheophyta</taxon>
        <taxon>Spermatophyta</taxon>
        <taxon>Magnoliopsida</taxon>
        <taxon>Liliopsida</taxon>
        <taxon>Poales</taxon>
        <taxon>Poaceae</taxon>
        <taxon>PACMAD clade</taxon>
        <taxon>Chloridoideae</taxon>
        <taxon>Eragrostideae</taxon>
        <taxon>Eragrostidinae</taxon>
        <taxon>Eragrostis</taxon>
    </lineage>
</organism>
<dbReference type="PANTHER" id="PTHR35117:SF1">
    <property type="entry name" value="MYOSIN-M HEAVY PROTEIN"/>
    <property type="match status" value="1"/>
</dbReference>
<evidence type="ECO:0000313" key="3">
    <source>
        <dbReference type="Proteomes" id="UP000324897"/>
    </source>
</evidence>
<feature type="compositionally biased region" description="Low complexity" evidence="1">
    <location>
        <begin position="217"/>
        <end position="229"/>
    </location>
</feature>
<dbReference type="PANTHER" id="PTHR35117">
    <property type="entry name" value="MYOSIN-M HEAVY PROTEIN"/>
    <property type="match status" value="1"/>
</dbReference>
<feature type="region of interest" description="Disordered" evidence="1">
    <location>
        <begin position="194"/>
        <end position="245"/>
    </location>
</feature>
<dbReference type="AlphaFoldDB" id="A0A5J9VUK6"/>
<feature type="compositionally biased region" description="Polar residues" evidence="1">
    <location>
        <begin position="194"/>
        <end position="209"/>
    </location>
</feature>
<keyword evidence="3" id="KW-1185">Reference proteome</keyword>
<sequence>MAPPTTPASSSASASGKKKDKEKASGSSSSGGGGGGGGKKKVTPVQVAFLVERYLADNGFTAALAAFRSDAAHLFKPHQHKPSPKGLLPLADILHDYIALKESRVAVDSAMGAMHSLVSTYYASHPAPPPVPPMMLPLPAGAQPASPPLVPSLFVAPPTASASSPPALPHPQGTVGYASPMVHHYAQTSTSVVVHNSSDMSTPAPTSLPTKKRKATKSAGKTSSASKKSCIVPATSSHAKGKAVPQLPIDNLEQIMSGSAAQPSSVEHSLMPNLPVQCSTVAKSLFGPPQPQVHSSPSTPPQSNLMGDQPTAYQTERPSSVVANAHTQAQQDPSSVQCSMVSSKTLIVSPLKGSAYYAVERSYHVSSPLKSTIHKSSKREHVKGKLNFDTTDARPGSSEQICDQVASTSSDGDKQDDFEIDFTNLDIFNGEFSFSELLVDFDLDTEGVQCQNSSTSTDVQRLEPVAESSCMTVDPVLPDSVKTMAVDPIEDTSLQGAPSVTSVRSITKRIKIVSPVKGRTAY</sequence>
<dbReference type="Gramene" id="TVU40102">
    <property type="protein sequence ID" value="TVU40102"/>
    <property type="gene ID" value="EJB05_13551"/>
</dbReference>
<feature type="non-terminal residue" evidence="2">
    <location>
        <position position="1"/>
    </location>
</feature>
<evidence type="ECO:0008006" key="4">
    <source>
        <dbReference type="Google" id="ProtNLM"/>
    </source>
</evidence>
<comment type="caution">
    <text evidence="2">The sequence shown here is derived from an EMBL/GenBank/DDBJ whole genome shotgun (WGS) entry which is preliminary data.</text>
</comment>
<feature type="region of interest" description="Disordered" evidence="1">
    <location>
        <begin position="1"/>
        <end position="41"/>
    </location>
</feature>
<feature type="compositionally biased region" description="Polar residues" evidence="1">
    <location>
        <begin position="292"/>
        <end position="319"/>
    </location>
</feature>
<evidence type="ECO:0000256" key="1">
    <source>
        <dbReference type="SAM" id="MobiDB-lite"/>
    </source>
</evidence>
<feature type="region of interest" description="Disordered" evidence="1">
    <location>
        <begin position="283"/>
        <end position="319"/>
    </location>
</feature>
<dbReference type="EMBL" id="RWGY01000007">
    <property type="protein sequence ID" value="TVU40102.1"/>
    <property type="molecule type" value="Genomic_DNA"/>
</dbReference>